<proteinExistence type="predicted"/>
<dbReference type="RefSeq" id="WP_194509652.1">
    <property type="nucleotide sequence ID" value="NZ_JADILU010000009.1"/>
</dbReference>
<name>A0ABW5ZX33_9FLAO</name>
<organism evidence="2 3">
    <name type="scientific">Psychroserpens luteus</name>
    <dbReference type="NCBI Taxonomy" id="1434066"/>
    <lineage>
        <taxon>Bacteria</taxon>
        <taxon>Pseudomonadati</taxon>
        <taxon>Bacteroidota</taxon>
        <taxon>Flavobacteriia</taxon>
        <taxon>Flavobacteriales</taxon>
        <taxon>Flavobacteriaceae</taxon>
        <taxon>Psychroserpens</taxon>
    </lineage>
</organism>
<evidence type="ECO:0000256" key="1">
    <source>
        <dbReference type="SAM" id="Phobius"/>
    </source>
</evidence>
<keyword evidence="1" id="KW-0812">Transmembrane</keyword>
<feature type="transmembrane region" description="Helical" evidence="1">
    <location>
        <begin position="226"/>
        <end position="252"/>
    </location>
</feature>
<evidence type="ECO:0000313" key="3">
    <source>
        <dbReference type="Proteomes" id="UP001597548"/>
    </source>
</evidence>
<feature type="transmembrane region" description="Helical" evidence="1">
    <location>
        <begin position="70"/>
        <end position="88"/>
    </location>
</feature>
<dbReference type="PANTHER" id="PTHR37305:SF1">
    <property type="entry name" value="MEMBRANE PROTEIN"/>
    <property type="match status" value="1"/>
</dbReference>
<feature type="transmembrane region" description="Helical" evidence="1">
    <location>
        <begin position="185"/>
        <end position="206"/>
    </location>
</feature>
<dbReference type="Proteomes" id="UP001597548">
    <property type="component" value="Unassembled WGS sequence"/>
</dbReference>
<comment type="caution">
    <text evidence="2">The sequence shown here is derived from an EMBL/GenBank/DDBJ whole genome shotgun (WGS) entry which is preliminary data.</text>
</comment>
<dbReference type="EMBL" id="JBHUOS010000015">
    <property type="protein sequence ID" value="MFD2917563.1"/>
    <property type="molecule type" value="Genomic_DNA"/>
</dbReference>
<reference evidence="3" key="1">
    <citation type="journal article" date="2019" name="Int. J. Syst. Evol. Microbiol.">
        <title>The Global Catalogue of Microorganisms (GCM) 10K type strain sequencing project: providing services to taxonomists for standard genome sequencing and annotation.</title>
        <authorList>
            <consortium name="The Broad Institute Genomics Platform"/>
            <consortium name="The Broad Institute Genome Sequencing Center for Infectious Disease"/>
            <person name="Wu L."/>
            <person name="Ma J."/>
        </authorList>
    </citation>
    <scope>NUCLEOTIDE SEQUENCE [LARGE SCALE GENOMIC DNA]</scope>
    <source>
        <strain evidence="3">KCTC 32514</strain>
    </source>
</reference>
<feature type="transmembrane region" description="Helical" evidence="1">
    <location>
        <begin position="109"/>
        <end position="137"/>
    </location>
</feature>
<dbReference type="Pfam" id="PF12730">
    <property type="entry name" value="ABC2_membrane_4"/>
    <property type="match status" value="1"/>
</dbReference>
<keyword evidence="1" id="KW-1133">Transmembrane helix</keyword>
<accession>A0ABW5ZX33</accession>
<feature type="transmembrane region" description="Helical" evidence="1">
    <location>
        <begin position="157"/>
        <end position="178"/>
    </location>
</feature>
<evidence type="ECO:0000313" key="2">
    <source>
        <dbReference type="EMBL" id="MFD2917563.1"/>
    </source>
</evidence>
<gene>
    <name evidence="2" type="ORF">ACFS29_18065</name>
</gene>
<keyword evidence="3" id="KW-1185">Reference proteome</keyword>
<sequence length="260" mass="29704">MTALSFYISSIKNEFIKLKRTFAFWLTIISALLFPILFFIAYFLKHKTNTPEVGVNPWEKFMTIQIENSIPFFIPMFIVLITSLIMQIEHKSLGLKHLFALPIPKWSIYFGKLSIVIFAIITTYIYYYLAILLSGFLLGLIHPDLAFLNFQPEHLKYIKMLIISFVASLGIIGIQFWLSFRYKNFIVPLGIGMFLAIIGIIVSQAPQSIYFPYSFSVLSVSLGDKMPLILGVSSVTVFSVICFLVTSILGYIHIKNLNIK</sequence>
<feature type="transmembrane region" description="Helical" evidence="1">
    <location>
        <begin position="21"/>
        <end position="44"/>
    </location>
</feature>
<dbReference type="CDD" id="cd21809">
    <property type="entry name" value="ABC-2_lan_permease-like"/>
    <property type="match status" value="1"/>
</dbReference>
<protein>
    <submittedName>
        <fullName evidence="2">ABC transporter permease</fullName>
    </submittedName>
</protein>
<keyword evidence="1" id="KW-0472">Membrane</keyword>
<dbReference type="PANTHER" id="PTHR37305">
    <property type="entry name" value="INTEGRAL MEMBRANE PROTEIN-RELATED"/>
    <property type="match status" value="1"/>
</dbReference>